<gene>
    <name evidence="2" type="ORF">ACRE_088970</name>
</gene>
<accession>A0A086STK3</accession>
<feature type="region of interest" description="Disordered" evidence="1">
    <location>
        <begin position="1"/>
        <end position="24"/>
    </location>
</feature>
<dbReference type="EMBL" id="JPKY01000206">
    <property type="protein sequence ID" value="KFH40435.1"/>
    <property type="molecule type" value="Genomic_DNA"/>
</dbReference>
<name>A0A086STK3_HAPC1</name>
<feature type="compositionally biased region" description="Basic and acidic residues" evidence="1">
    <location>
        <begin position="1"/>
        <end position="10"/>
    </location>
</feature>
<reference evidence="3" key="1">
    <citation type="journal article" date="2014" name="Genome Announc.">
        <title>Genome sequence and annotation of Acremonium chrysogenum, producer of the beta-lactam antibiotic cephalosporin C.</title>
        <authorList>
            <person name="Terfehr D."/>
            <person name="Dahlmann T.A."/>
            <person name="Specht T."/>
            <person name="Zadra I."/>
            <person name="Kuernsteiner H."/>
            <person name="Kueck U."/>
        </authorList>
    </citation>
    <scope>NUCLEOTIDE SEQUENCE [LARGE SCALE GENOMIC DNA]</scope>
    <source>
        <strain evidence="3">ATCC 11550 / CBS 779.69 / DSM 880 / IAM 14645 / JCM 23072 / IMI 49137</strain>
    </source>
</reference>
<sequence length="84" mass="9728">MGLHNYDNHHKTAQLKPRSEAMFTDPSPRIRNYDTNVYDLIKSDIVDLHIADIGPRAIYGWLPTLLDVWPRTLRSIWSLGSSEH</sequence>
<keyword evidence="3" id="KW-1185">Reference proteome</keyword>
<dbReference type="AlphaFoldDB" id="A0A086STK3"/>
<dbReference type="Proteomes" id="UP000029964">
    <property type="component" value="Unassembled WGS sequence"/>
</dbReference>
<protein>
    <submittedName>
        <fullName evidence="2">Uncharacterized protein</fullName>
    </submittedName>
</protein>
<proteinExistence type="predicted"/>
<organism evidence="2 3">
    <name type="scientific">Hapsidospora chrysogenum (strain ATCC 11550 / CBS 779.69 / DSM 880 / IAM 14645 / JCM 23072 / IMI 49137)</name>
    <name type="common">Acremonium chrysogenum</name>
    <dbReference type="NCBI Taxonomy" id="857340"/>
    <lineage>
        <taxon>Eukaryota</taxon>
        <taxon>Fungi</taxon>
        <taxon>Dikarya</taxon>
        <taxon>Ascomycota</taxon>
        <taxon>Pezizomycotina</taxon>
        <taxon>Sordariomycetes</taxon>
        <taxon>Hypocreomycetidae</taxon>
        <taxon>Hypocreales</taxon>
        <taxon>Bionectriaceae</taxon>
        <taxon>Hapsidospora</taxon>
    </lineage>
</organism>
<evidence type="ECO:0000313" key="2">
    <source>
        <dbReference type="EMBL" id="KFH40435.1"/>
    </source>
</evidence>
<evidence type="ECO:0000313" key="3">
    <source>
        <dbReference type="Proteomes" id="UP000029964"/>
    </source>
</evidence>
<comment type="caution">
    <text evidence="2">The sequence shown here is derived from an EMBL/GenBank/DDBJ whole genome shotgun (WGS) entry which is preliminary data.</text>
</comment>
<evidence type="ECO:0000256" key="1">
    <source>
        <dbReference type="SAM" id="MobiDB-lite"/>
    </source>
</evidence>
<dbReference type="HOGENOM" id="CLU_2526917_0_0_1"/>